<name>A0A075R6G0_BRELA</name>
<accession>A0A075R6G0</accession>
<dbReference type="CDD" id="cd00093">
    <property type="entry name" value="HTH_XRE"/>
    <property type="match status" value="1"/>
</dbReference>
<proteinExistence type="predicted"/>
<dbReference type="InterPro" id="IPR010982">
    <property type="entry name" value="Lambda_DNA-bd_dom_sf"/>
</dbReference>
<dbReference type="EMBL" id="CP007806">
    <property type="protein sequence ID" value="AIG25195.1"/>
    <property type="molecule type" value="Genomic_DNA"/>
</dbReference>
<dbReference type="SUPFAM" id="SSF47413">
    <property type="entry name" value="lambda repressor-like DNA-binding domains"/>
    <property type="match status" value="1"/>
</dbReference>
<dbReference type="InterPro" id="IPR001387">
    <property type="entry name" value="Cro/C1-type_HTH"/>
</dbReference>
<dbReference type="GO" id="GO:0003677">
    <property type="term" value="F:DNA binding"/>
    <property type="evidence" value="ECO:0007669"/>
    <property type="project" value="InterPro"/>
</dbReference>
<dbReference type="Pfam" id="PF01381">
    <property type="entry name" value="HTH_3"/>
    <property type="match status" value="1"/>
</dbReference>
<dbReference type="Gene3D" id="1.10.260.40">
    <property type="entry name" value="lambda repressor-like DNA-binding domains"/>
    <property type="match status" value="1"/>
</dbReference>
<dbReference type="eggNOG" id="COG1396">
    <property type="taxonomic scope" value="Bacteria"/>
</dbReference>
<dbReference type="SMART" id="SM00530">
    <property type="entry name" value="HTH_XRE"/>
    <property type="match status" value="1"/>
</dbReference>
<protein>
    <submittedName>
        <fullName evidence="2">RapGH repressor</fullName>
    </submittedName>
</protein>
<keyword evidence="3" id="KW-1185">Reference proteome</keyword>
<evidence type="ECO:0000313" key="3">
    <source>
        <dbReference type="Proteomes" id="UP000005850"/>
    </source>
</evidence>
<sequence>MGGNQTLHYTSLGELIKMKREDMEISLSELGRLSGVHKSALARIENGETKQPKLQTIKAIADVLELPYKEIVEHYIKIEQRAEVLQELILEAIEVSQFQLIPNVAQKVLASPNEDTYISLERLYNFVDTILNNEIKLLLYGEIITYARQHGVPKYIAKGLLQKYLIEREDFKRLEESYKDGEEIAYYVDFLSLDEQITFYYRMALHAHNIKKYEKCIKFGQMGMEKDKTKNDLKESVALAMCNSYVELEDHVSLHLHLDECEKKKYHFIIRCINYYRAIILSQRGDYEKAIPLLQECLEEVIGIRRLYRLNRLLEALSKSKNVDLIRKLIQSEENDFSFNPVTPHQYAQAGMYYKFKGTFLIENGQFDLGIEQLLQSISYYAMIGSYKDIIECSKEIFYYHAFFKKQTKFEIAGKLNELYNEVTMGEKRE</sequence>
<dbReference type="RefSeq" id="WP_003335303.1">
    <property type="nucleotide sequence ID" value="NZ_CP007806.1"/>
</dbReference>
<gene>
    <name evidence="2" type="primary">rghR_2</name>
    <name evidence="2" type="ORF">BRLA_c008540</name>
</gene>
<dbReference type="AlphaFoldDB" id="A0A075R6G0"/>
<evidence type="ECO:0000259" key="1">
    <source>
        <dbReference type="PROSITE" id="PS50943"/>
    </source>
</evidence>
<feature type="domain" description="HTH cro/C1-type" evidence="1">
    <location>
        <begin position="16"/>
        <end position="71"/>
    </location>
</feature>
<dbReference type="Proteomes" id="UP000005850">
    <property type="component" value="Chromosome"/>
</dbReference>
<dbReference type="KEGG" id="blr:BRLA_c008540"/>
<reference evidence="2 3" key="1">
    <citation type="journal article" date="2011" name="J. Bacteriol.">
        <title>Genome sequence of Brevibacillus laterosporus LMG 15441, a pathogen of invertebrates.</title>
        <authorList>
            <person name="Djukic M."/>
            <person name="Poehlein A."/>
            <person name="Thurmer A."/>
            <person name="Daniel R."/>
        </authorList>
    </citation>
    <scope>NUCLEOTIDE SEQUENCE [LARGE SCALE GENOMIC DNA]</scope>
    <source>
        <strain evidence="2 3">LMG 15441</strain>
    </source>
</reference>
<dbReference type="Gene3D" id="1.25.40.10">
    <property type="entry name" value="Tetratricopeptide repeat domain"/>
    <property type="match status" value="1"/>
</dbReference>
<organism evidence="2 3">
    <name type="scientific">Brevibacillus laterosporus LMG 15441</name>
    <dbReference type="NCBI Taxonomy" id="1042163"/>
    <lineage>
        <taxon>Bacteria</taxon>
        <taxon>Bacillati</taxon>
        <taxon>Bacillota</taxon>
        <taxon>Bacilli</taxon>
        <taxon>Bacillales</taxon>
        <taxon>Paenibacillaceae</taxon>
        <taxon>Brevibacillus</taxon>
    </lineage>
</organism>
<dbReference type="STRING" id="1042163.BRLA_c008540"/>
<dbReference type="PROSITE" id="PS50943">
    <property type="entry name" value="HTH_CROC1"/>
    <property type="match status" value="1"/>
</dbReference>
<dbReference type="HOGENOM" id="CLU_646671_0_0_9"/>
<evidence type="ECO:0000313" key="2">
    <source>
        <dbReference type="EMBL" id="AIG25195.1"/>
    </source>
</evidence>
<dbReference type="InterPro" id="IPR011990">
    <property type="entry name" value="TPR-like_helical_dom_sf"/>
</dbReference>